<organism evidence="2 3">
    <name type="scientific">Kingdonia uniflora</name>
    <dbReference type="NCBI Taxonomy" id="39325"/>
    <lineage>
        <taxon>Eukaryota</taxon>
        <taxon>Viridiplantae</taxon>
        <taxon>Streptophyta</taxon>
        <taxon>Embryophyta</taxon>
        <taxon>Tracheophyta</taxon>
        <taxon>Spermatophyta</taxon>
        <taxon>Magnoliopsida</taxon>
        <taxon>Ranunculales</taxon>
        <taxon>Circaeasteraceae</taxon>
        <taxon>Kingdonia</taxon>
    </lineage>
</organism>
<evidence type="ECO:0000313" key="2">
    <source>
        <dbReference type="EMBL" id="KAF6161257.1"/>
    </source>
</evidence>
<reference evidence="2 3" key="1">
    <citation type="journal article" date="2020" name="IScience">
        <title>Genome Sequencing of the Endangered Kingdonia uniflora (Circaeasteraceae, Ranunculales) Reveals Potential Mechanisms of Evolutionary Specialization.</title>
        <authorList>
            <person name="Sun Y."/>
            <person name="Deng T."/>
            <person name="Zhang A."/>
            <person name="Moore M.J."/>
            <person name="Landis J.B."/>
            <person name="Lin N."/>
            <person name="Zhang H."/>
            <person name="Zhang X."/>
            <person name="Huang J."/>
            <person name="Zhang X."/>
            <person name="Sun H."/>
            <person name="Wang H."/>
        </authorList>
    </citation>
    <scope>NUCLEOTIDE SEQUENCE [LARGE SCALE GENOMIC DNA]</scope>
    <source>
        <strain evidence="2">TB1705</strain>
        <tissue evidence="2">Leaf</tissue>
    </source>
</reference>
<feature type="coiled-coil region" evidence="1">
    <location>
        <begin position="6"/>
        <end position="33"/>
    </location>
</feature>
<feature type="coiled-coil region" evidence="1">
    <location>
        <begin position="87"/>
        <end position="114"/>
    </location>
</feature>
<evidence type="ECO:0000256" key="1">
    <source>
        <dbReference type="SAM" id="Coils"/>
    </source>
</evidence>
<name>A0A7J7N2B3_9MAGN</name>
<dbReference type="PANTHER" id="PTHR35705">
    <property type="entry name" value="WPP DOMAIN-INTERACTING TAIL-ANCHORED PROTEIN 1"/>
    <property type="match status" value="1"/>
</dbReference>
<keyword evidence="1" id="KW-0175">Coiled coil</keyword>
<dbReference type="InterPro" id="IPR039976">
    <property type="entry name" value="WIT1/WIT2"/>
</dbReference>
<dbReference type="AlphaFoldDB" id="A0A7J7N2B3"/>
<comment type="caution">
    <text evidence="2">The sequence shown here is derived from an EMBL/GenBank/DDBJ whole genome shotgun (WGS) entry which is preliminary data.</text>
</comment>
<keyword evidence="3" id="KW-1185">Reference proteome</keyword>
<dbReference type="Proteomes" id="UP000541444">
    <property type="component" value="Unassembled WGS sequence"/>
</dbReference>
<accession>A0A7J7N2B3</accession>
<gene>
    <name evidence="2" type="ORF">GIB67_009144</name>
</gene>
<dbReference type="OrthoDB" id="1936068at2759"/>
<dbReference type="PANTHER" id="PTHR35705:SF1">
    <property type="entry name" value="WPP DOMAIN-INTERACTING TAIL-ANCHORED PROTEIN 1"/>
    <property type="match status" value="1"/>
</dbReference>
<proteinExistence type="predicted"/>
<dbReference type="EMBL" id="JACGCM010001135">
    <property type="protein sequence ID" value="KAF6161257.1"/>
    <property type="molecule type" value="Genomic_DNA"/>
</dbReference>
<evidence type="ECO:0000313" key="3">
    <source>
        <dbReference type="Proteomes" id="UP000541444"/>
    </source>
</evidence>
<sequence>MLYFSIRDMENLIEDLKSKVLKAENRVKGVEARSALLSYTNLELNDALNFLSGKTQSLEASLHQTDNAKIETTKKLGIRIKVIADLVLKLTIKRERLQKQISSLTIENKISTEKFWKSEKQDSVRATSRIPSGEVLTKSAARYQANKLS</sequence>
<protein>
    <submittedName>
        <fullName evidence="2">Uncharacterized protein</fullName>
    </submittedName>
</protein>